<evidence type="ECO:0000313" key="1">
    <source>
        <dbReference type="EMBL" id="AGU15344.1"/>
    </source>
</evidence>
<gene>
    <name evidence="1" type="ORF">CARG_06100</name>
</gene>
<proteinExistence type="predicted"/>
<evidence type="ECO:0000313" key="2">
    <source>
        <dbReference type="Proteomes" id="UP000016943"/>
    </source>
</evidence>
<dbReference type="PATRIC" id="fig|1348662.3.peg.1195"/>
<dbReference type="HOGENOM" id="CLU_2507038_0_0_11"/>
<organism evidence="1 2">
    <name type="scientific">Corynebacterium argentoratense DSM 44202</name>
    <dbReference type="NCBI Taxonomy" id="1348662"/>
    <lineage>
        <taxon>Bacteria</taxon>
        <taxon>Bacillati</taxon>
        <taxon>Actinomycetota</taxon>
        <taxon>Actinomycetes</taxon>
        <taxon>Mycobacteriales</taxon>
        <taxon>Corynebacteriaceae</taxon>
        <taxon>Corynebacterium</taxon>
    </lineage>
</organism>
<reference evidence="1 2" key="1">
    <citation type="journal article" date="2013" name="Genome Announc.">
        <title>Whole-Genome Sequence of the Clinical Strain Corynebacterium argentoratense DSM 44202, Isolated from a Human Throat Specimen.</title>
        <authorList>
            <person name="Bomholt C."/>
            <person name="Glaub A."/>
            <person name="Gravermann K."/>
            <person name="Albersmeier A."/>
            <person name="Brinkrolf K."/>
            <person name="Ruckert C."/>
            <person name="Tauch A."/>
        </authorList>
    </citation>
    <scope>NUCLEOTIDE SEQUENCE [LARGE SCALE GENOMIC DNA]</scope>
    <source>
        <strain evidence="1">DSM 44202</strain>
    </source>
</reference>
<dbReference type="RefSeq" id="WP_020976502.1">
    <property type="nucleotide sequence ID" value="NC_022198.1"/>
</dbReference>
<dbReference type="GeneID" id="78249995"/>
<dbReference type="KEGG" id="caz:CARG_06100"/>
<name>U3GVJ0_9CORY</name>
<protein>
    <submittedName>
        <fullName evidence="1">Uncharacterized protein</fullName>
    </submittedName>
</protein>
<dbReference type="AlphaFoldDB" id="U3GVJ0"/>
<sequence length="85" mass="9032">MDAAGAQPVVLVIPSHEVGAEEPDFGFYTPAPGANAFWYLDSGAPASNEGTVEMPYKQLDKEQVAELVHKAKADALRIVLAATTF</sequence>
<keyword evidence="2" id="KW-1185">Reference proteome</keyword>
<dbReference type="EMBL" id="CP006365">
    <property type="protein sequence ID" value="AGU15344.1"/>
    <property type="molecule type" value="Genomic_DNA"/>
</dbReference>
<dbReference type="Proteomes" id="UP000016943">
    <property type="component" value="Chromosome"/>
</dbReference>
<accession>U3GVJ0</accession>